<comment type="caution">
    <text evidence="1">The sequence shown here is derived from an EMBL/GenBank/DDBJ whole genome shotgun (WGS) entry which is preliminary data.</text>
</comment>
<dbReference type="EMBL" id="NMUH01009654">
    <property type="protein sequence ID" value="MQM20262.1"/>
    <property type="molecule type" value="Genomic_DNA"/>
</dbReference>
<proteinExistence type="predicted"/>
<name>A0A843XM51_COLES</name>
<gene>
    <name evidence="1" type="ORF">Taro_053280</name>
</gene>
<accession>A0A843XM51</accession>
<organism evidence="1 2">
    <name type="scientific">Colocasia esculenta</name>
    <name type="common">Wild taro</name>
    <name type="synonym">Arum esculentum</name>
    <dbReference type="NCBI Taxonomy" id="4460"/>
    <lineage>
        <taxon>Eukaryota</taxon>
        <taxon>Viridiplantae</taxon>
        <taxon>Streptophyta</taxon>
        <taxon>Embryophyta</taxon>
        <taxon>Tracheophyta</taxon>
        <taxon>Spermatophyta</taxon>
        <taxon>Magnoliopsida</taxon>
        <taxon>Liliopsida</taxon>
        <taxon>Araceae</taxon>
        <taxon>Aroideae</taxon>
        <taxon>Colocasieae</taxon>
        <taxon>Colocasia</taxon>
    </lineage>
</organism>
<protein>
    <submittedName>
        <fullName evidence="1">Uncharacterized protein</fullName>
    </submittedName>
</protein>
<dbReference type="AlphaFoldDB" id="A0A843XM51"/>
<evidence type="ECO:0000313" key="2">
    <source>
        <dbReference type="Proteomes" id="UP000652761"/>
    </source>
</evidence>
<sequence>MSCRCCRLDCLCYSLPGCCRSRTTCPRGSDGLLRFSRPACSPRWWSGLGPAWHVVPSPAYGIYVWLLSRSLVESASR</sequence>
<evidence type="ECO:0000313" key="1">
    <source>
        <dbReference type="EMBL" id="MQM20262.1"/>
    </source>
</evidence>
<keyword evidence="2" id="KW-1185">Reference proteome</keyword>
<dbReference type="Proteomes" id="UP000652761">
    <property type="component" value="Unassembled WGS sequence"/>
</dbReference>
<reference evidence="1" key="1">
    <citation type="submission" date="2017-07" db="EMBL/GenBank/DDBJ databases">
        <title>Taro Niue Genome Assembly and Annotation.</title>
        <authorList>
            <person name="Atibalentja N."/>
            <person name="Keating K."/>
            <person name="Fields C.J."/>
        </authorList>
    </citation>
    <scope>NUCLEOTIDE SEQUENCE</scope>
    <source>
        <strain evidence="1">Niue_2</strain>
        <tissue evidence="1">Leaf</tissue>
    </source>
</reference>